<protein>
    <submittedName>
        <fullName evidence="13">Flagellar L-ring protein FlgH</fullName>
    </submittedName>
</protein>
<keyword evidence="9" id="KW-0564">Palmitate</keyword>
<evidence type="ECO:0000256" key="4">
    <source>
        <dbReference type="ARBA" id="ARBA00004635"/>
    </source>
</evidence>
<keyword evidence="10" id="KW-0975">Bacterial flagellum</keyword>
<keyword evidence="14" id="KW-1185">Reference proteome</keyword>
<dbReference type="GO" id="GO:0009427">
    <property type="term" value="C:bacterial-type flagellum basal body, distal rod, L ring"/>
    <property type="evidence" value="ECO:0007669"/>
    <property type="project" value="InterPro"/>
</dbReference>
<gene>
    <name evidence="13" type="ORF">AZ78_1628</name>
</gene>
<dbReference type="EMBL" id="JAJA02000001">
    <property type="protein sequence ID" value="KWS04079.1"/>
    <property type="molecule type" value="Genomic_DNA"/>
</dbReference>
<dbReference type="InterPro" id="IPR000527">
    <property type="entry name" value="Flag_Lring"/>
</dbReference>
<dbReference type="PRINTS" id="PR01008">
    <property type="entry name" value="FLGLRINGFLGH"/>
</dbReference>
<comment type="function">
    <text evidence="1">Assembles around the rod to form the L-ring and probably protects the motor/basal body from shearing forces during rotation.</text>
</comment>
<evidence type="ECO:0000256" key="10">
    <source>
        <dbReference type="ARBA" id="ARBA00023143"/>
    </source>
</evidence>
<dbReference type="PANTHER" id="PTHR34933">
    <property type="entry name" value="FLAGELLAR L-RING PROTEIN"/>
    <property type="match status" value="1"/>
</dbReference>
<comment type="caution">
    <text evidence="13">The sequence shown here is derived from an EMBL/GenBank/DDBJ whole genome shotgun (WGS) entry which is preliminary data.</text>
</comment>
<evidence type="ECO:0000256" key="7">
    <source>
        <dbReference type="ARBA" id="ARBA00022729"/>
    </source>
</evidence>
<evidence type="ECO:0000313" key="13">
    <source>
        <dbReference type="EMBL" id="KWS04079.1"/>
    </source>
</evidence>
<proteinExistence type="inferred from homology"/>
<dbReference type="GO" id="GO:0009279">
    <property type="term" value="C:cell outer membrane"/>
    <property type="evidence" value="ECO:0007669"/>
    <property type="project" value="UniProtKB-SubCell"/>
</dbReference>
<evidence type="ECO:0000313" key="14">
    <source>
        <dbReference type="Proteomes" id="UP000023435"/>
    </source>
</evidence>
<keyword evidence="12" id="KW-0449">Lipoprotein</keyword>
<keyword evidence="13" id="KW-0966">Cell projection</keyword>
<evidence type="ECO:0000256" key="6">
    <source>
        <dbReference type="ARBA" id="ARBA00011439"/>
    </source>
</evidence>
<comment type="subcellular location">
    <subcellularLocation>
        <location evidence="2">Bacterial flagellum basal body</location>
    </subcellularLocation>
    <subcellularLocation>
        <location evidence="3">Cell outer membrane</location>
    </subcellularLocation>
    <subcellularLocation>
        <location evidence="4">Membrane</location>
        <topology evidence="4">Lipid-anchor</topology>
    </subcellularLocation>
</comment>
<comment type="similarity">
    <text evidence="5">Belongs to the FlgH family.</text>
</comment>
<dbReference type="Proteomes" id="UP000023435">
    <property type="component" value="Unassembled WGS sequence"/>
</dbReference>
<keyword evidence="13" id="KW-0282">Flagellum</keyword>
<accession>A0A108U7R1</accession>
<evidence type="ECO:0000256" key="5">
    <source>
        <dbReference type="ARBA" id="ARBA00006929"/>
    </source>
</evidence>
<evidence type="ECO:0000256" key="3">
    <source>
        <dbReference type="ARBA" id="ARBA00004442"/>
    </source>
</evidence>
<keyword evidence="13" id="KW-0969">Cilium</keyword>
<dbReference type="Pfam" id="PF02107">
    <property type="entry name" value="FlgH"/>
    <property type="match status" value="1"/>
</dbReference>
<organism evidence="13 14">
    <name type="scientific">Lysobacter capsici AZ78</name>
    <dbReference type="NCBI Taxonomy" id="1444315"/>
    <lineage>
        <taxon>Bacteria</taxon>
        <taxon>Pseudomonadati</taxon>
        <taxon>Pseudomonadota</taxon>
        <taxon>Gammaproteobacteria</taxon>
        <taxon>Lysobacterales</taxon>
        <taxon>Lysobacteraceae</taxon>
        <taxon>Lysobacter</taxon>
    </lineage>
</organism>
<keyword evidence="8" id="KW-0472">Membrane</keyword>
<name>A0A108U7R1_9GAMM</name>
<evidence type="ECO:0000256" key="12">
    <source>
        <dbReference type="ARBA" id="ARBA00023288"/>
    </source>
</evidence>
<evidence type="ECO:0000256" key="9">
    <source>
        <dbReference type="ARBA" id="ARBA00023139"/>
    </source>
</evidence>
<evidence type="ECO:0000256" key="11">
    <source>
        <dbReference type="ARBA" id="ARBA00023237"/>
    </source>
</evidence>
<dbReference type="PANTHER" id="PTHR34933:SF1">
    <property type="entry name" value="FLAGELLAR L-RING PROTEIN"/>
    <property type="match status" value="1"/>
</dbReference>
<dbReference type="AlphaFoldDB" id="A0A108U7R1"/>
<dbReference type="GO" id="GO:0071973">
    <property type="term" value="P:bacterial-type flagellum-dependent cell motility"/>
    <property type="evidence" value="ECO:0007669"/>
    <property type="project" value="InterPro"/>
</dbReference>
<evidence type="ECO:0000256" key="8">
    <source>
        <dbReference type="ARBA" id="ARBA00023136"/>
    </source>
</evidence>
<reference evidence="13 14" key="1">
    <citation type="journal article" date="2014" name="Genome Announc.">
        <title>Draft Genome Sequence of Lysobacter capsici AZ78, a Bacterium Antagonistic to Plant-Pathogenic Oomycetes.</title>
        <authorList>
            <person name="Puopolo G."/>
            <person name="Sonego P."/>
            <person name="Engelen K."/>
            <person name="Pertot I."/>
        </authorList>
    </citation>
    <scope>NUCLEOTIDE SEQUENCE [LARGE SCALE GENOMIC DNA]</scope>
    <source>
        <strain evidence="13 14">AZ78</strain>
    </source>
</reference>
<sequence>MLIVAAVCAGPAIAQQSMPQQIEPMPMPAPAPSRESLIDVNGYRGLAADHRAHRIGDVITVYVIEATRAKSQAATDASSDLDMRAGLTSPSTDFDARLGLGGSNRAGAQTTRVGELRTQISAQVVGVTPDGSLQIQGLQTLKVNGEKQTIKVSGLVRPEDVGPDNTVLSHRIANADLELVGVGVVSSSQRQSLIYRMFKWLRLM</sequence>
<evidence type="ECO:0000256" key="2">
    <source>
        <dbReference type="ARBA" id="ARBA00004117"/>
    </source>
</evidence>
<evidence type="ECO:0000256" key="1">
    <source>
        <dbReference type="ARBA" id="ARBA00002591"/>
    </source>
</evidence>
<dbReference type="GO" id="GO:0003774">
    <property type="term" value="F:cytoskeletal motor activity"/>
    <property type="evidence" value="ECO:0007669"/>
    <property type="project" value="InterPro"/>
</dbReference>
<keyword evidence="7" id="KW-0732">Signal</keyword>
<comment type="subunit">
    <text evidence="6">The basal body constitutes a major portion of the flagellar organelle and consists of four rings (L,P,S, and M) mounted on a central rod.</text>
</comment>
<keyword evidence="11" id="KW-0998">Cell outer membrane</keyword>